<feature type="compositionally biased region" description="Polar residues" evidence="1">
    <location>
        <begin position="59"/>
        <end position="68"/>
    </location>
</feature>
<keyword evidence="4" id="KW-1185">Reference proteome</keyword>
<feature type="transmembrane region" description="Helical" evidence="2">
    <location>
        <begin position="20"/>
        <end position="46"/>
    </location>
</feature>
<gene>
    <name evidence="3" type="ORF">F5X68DRAFT_240360</name>
</gene>
<protein>
    <submittedName>
        <fullName evidence="3">Uncharacterized protein</fullName>
    </submittedName>
</protein>
<proteinExistence type="predicted"/>
<keyword evidence="2" id="KW-0472">Membrane</keyword>
<name>A0A9P8V9T3_9PEZI</name>
<accession>A0A9P8V9T3</accession>
<dbReference type="OrthoDB" id="10362006at2759"/>
<evidence type="ECO:0000313" key="3">
    <source>
        <dbReference type="EMBL" id="KAH6686894.1"/>
    </source>
</evidence>
<keyword evidence="2" id="KW-1133">Transmembrane helix</keyword>
<evidence type="ECO:0000256" key="1">
    <source>
        <dbReference type="SAM" id="MobiDB-lite"/>
    </source>
</evidence>
<sequence length="137" mass="15427">MSFYHNDSRPDETIPKAHHALTSVEIGVIVATVGSFFILIITVFIYRNRKAKKALARQQADTELGQFNSEDKDDPARSGTLPSRDSDLPEPPSPTEPKPTLQSDNKPRTQFFYTPPMFLKSNRDAPVFPTVNSTRHK</sequence>
<evidence type="ECO:0000256" key="2">
    <source>
        <dbReference type="SAM" id="Phobius"/>
    </source>
</evidence>
<comment type="caution">
    <text evidence="3">The sequence shown here is derived from an EMBL/GenBank/DDBJ whole genome shotgun (WGS) entry which is preliminary data.</text>
</comment>
<organism evidence="3 4">
    <name type="scientific">Plectosphaerella plurivora</name>
    <dbReference type="NCBI Taxonomy" id="936078"/>
    <lineage>
        <taxon>Eukaryota</taxon>
        <taxon>Fungi</taxon>
        <taxon>Dikarya</taxon>
        <taxon>Ascomycota</taxon>
        <taxon>Pezizomycotina</taxon>
        <taxon>Sordariomycetes</taxon>
        <taxon>Hypocreomycetidae</taxon>
        <taxon>Glomerellales</taxon>
        <taxon>Plectosphaerellaceae</taxon>
        <taxon>Plectosphaerella</taxon>
    </lineage>
</organism>
<dbReference type="Proteomes" id="UP000770015">
    <property type="component" value="Unassembled WGS sequence"/>
</dbReference>
<dbReference type="AlphaFoldDB" id="A0A9P8V9T3"/>
<evidence type="ECO:0000313" key="4">
    <source>
        <dbReference type="Proteomes" id="UP000770015"/>
    </source>
</evidence>
<feature type="region of interest" description="Disordered" evidence="1">
    <location>
        <begin position="57"/>
        <end position="137"/>
    </location>
</feature>
<keyword evidence="2" id="KW-0812">Transmembrane</keyword>
<reference evidence="3" key="1">
    <citation type="journal article" date="2021" name="Nat. Commun.">
        <title>Genetic determinants of endophytism in the Arabidopsis root mycobiome.</title>
        <authorList>
            <person name="Mesny F."/>
            <person name="Miyauchi S."/>
            <person name="Thiergart T."/>
            <person name="Pickel B."/>
            <person name="Atanasova L."/>
            <person name="Karlsson M."/>
            <person name="Huettel B."/>
            <person name="Barry K.W."/>
            <person name="Haridas S."/>
            <person name="Chen C."/>
            <person name="Bauer D."/>
            <person name="Andreopoulos W."/>
            <person name="Pangilinan J."/>
            <person name="LaButti K."/>
            <person name="Riley R."/>
            <person name="Lipzen A."/>
            <person name="Clum A."/>
            <person name="Drula E."/>
            <person name="Henrissat B."/>
            <person name="Kohler A."/>
            <person name="Grigoriev I.V."/>
            <person name="Martin F.M."/>
            <person name="Hacquard S."/>
        </authorList>
    </citation>
    <scope>NUCLEOTIDE SEQUENCE</scope>
    <source>
        <strain evidence="3">MPI-SDFR-AT-0117</strain>
    </source>
</reference>
<dbReference type="EMBL" id="JAGSXJ010000012">
    <property type="protein sequence ID" value="KAH6686894.1"/>
    <property type="molecule type" value="Genomic_DNA"/>
</dbReference>